<gene>
    <name evidence="3" type="ORF">Cvel_25743</name>
</gene>
<proteinExistence type="predicted"/>
<accession>A0A0G4HAL6</accession>
<dbReference type="InterPro" id="IPR011990">
    <property type="entry name" value="TPR-like_helical_dom_sf"/>
</dbReference>
<dbReference type="Gene3D" id="1.25.40.10">
    <property type="entry name" value="Tetratricopeptide repeat domain"/>
    <property type="match status" value="2"/>
</dbReference>
<dbReference type="VEuPathDB" id="CryptoDB:Cvel_25743"/>
<dbReference type="PANTHER" id="PTHR45641:SF19">
    <property type="entry name" value="NEPHROCYSTIN-3"/>
    <property type="match status" value="1"/>
</dbReference>
<feature type="non-terminal residue" evidence="3">
    <location>
        <position position="1"/>
    </location>
</feature>
<keyword evidence="1" id="KW-0677">Repeat</keyword>
<dbReference type="SMART" id="SM00028">
    <property type="entry name" value="TPR"/>
    <property type="match status" value="4"/>
</dbReference>
<dbReference type="AlphaFoldDB" id="A0A0G4HAL6"/>
<organism evidence="3">
    <name type="scientific">Chromera velia CCMP2878</name>
    <dbReference type="NCBI Taxonomy" id="1169474"/>
    <lineage>
        <taxon>Eukaryota</taxon>
        <taxon>Sar</taxon>
        <taxon>Alveolata</taxon>
        <taxon>Colpodellida</taxon>
        <taxon>Chromeraceae</taxon>
        <taxon>Chromera</taxon>
    </lineage>
</organism>
<keyword evidence="2" id="KW-0802">TPR repeat</keyword>
<dbReference type="InterPro" id="IPR019734">
    <property type="entry name" value="TPR_rpt"/>
</dbReference>
<evidence type="ECO:0000313" key="3">
    <source>
        <dbReference type="EMBL" id="CEM41060.1"/>
    </source>
</evidence>
<protein>
    <submittedName>
        <fullName evidence="3">Uncharacterized protein</fullName>
    </submittedName>
</protein>
<dbReference type="SUPFAM" id="SSF48452">
    <property type="entry name" value="TPR-like"/>
    <property type="match status" value="1"/>
</dbReference>
<sequence>IPTEDMYGDDLEQWRQEGREIFQCAVAWEANKRRDGGGAGGDAQAHAEGPHPPEISFDLLFRIVDRRLSPVLAKAFRASVASTEKATEQTLKEDDFTRLWASFASSLSPQVKAAHKQHMRDYPPRVRLISLLRSGAIRLLSAEFLLALAGTDDGVLARRQELPEEAFVSSEEIAYDPINGVIGLWRRPGYKILSVSYPWLSLAHPDPVGYHLLDIASFIQWYSEFQQGGNIGAVFFDYGCIHQRPRTEEEEEVFSQILGGKEGGLDAFYGIEEFVCLQLHMRPPDFVMEFPEKFKKYEDRGWCFFEGSVAAAKGGKNVYHLSRGQEEIEAFSRQISPDLFVRSSLPMTALAMMKPPKEACVFLEKKTFTNGSDRPPVQLLYRRASENFCSRQHQIRVLDRGALQDCLSTLEFLEARGHECEVAEVSLDLPQNGQADEADELLEIFLIKLRTPFLQSLNFLRSHQLSLRCVEMLAGNGAHLRGLRQLGLGSPSLGGELFLKFASACEAAGKKNGQTEGGALFPVCVLITLGSSLSPWERTSTEGMSILSQTGAFPSLMRIQFLWSEKPDGEREGGVSSDFGEKARVLRETAKKEWSGWPVLSQVDVCGKNLLGSAEFGAALDDAERVRASLVSRFSSAAEALEAALRAERSFCPIQEIVRKEMGRDSLELALLSNNIGHAFWVTGRLQECLKYWQLTVDMRLTLLPSNHPEVADALNNLASVLFSLGDHEKSLSLRERAIAIFRKVPGQERKLAGYLSNLGKLYNERRQFQKARQCAEEAAHLVTRRLGARDPALLEVKSNLAIVLYDDGSLEECATVQEEVTELTQMLFGSQHPQLEKAFFNLALTRKLQGQRQEAAEAATQALKIATAFFGPSHPETENCRRLMR</sequence>
<dbReference type="PANTHER" id="PTHR45641">
    <property type="entry name" value="TETRATRICOPEPTIDE REPEAT PROTEIN (AFU_ORTHOLOGUE AFUA_6G03870)"/>
    <property type="match status" value="1"/>
</dbReference>
<dbReference type="EMBL" id="CDMZ01002162">
    <property type="protein sequence ID" value="CEM41060.1"/>
    <property type="molecule type" value="Genomic_DNA"/>
</dbReference>
<evidence type="ECO:0000256" key="2">
    <source>
        <dbReference type="ARBA" id="ARBA00022803"/>
    </source>
</evidence>
<name>A0A0G4HAL6_9ALVE</name>
<dbReference type="Pfam" id="PF13424">
    <property type="entry name" value="TPR_12"/>
    <property type="match status" value="2"/>
</dbReference>
<reference evidence="3" key="1">
    <citation type="submission" date="2014-11" db="EMBL/GenBank/DDBJ databases">
        <authorList>
            <person name="Otto D Thomas"/>
            <person name="Naeem Raeece"/>
        </authorList>
    </citation>
    <scope>NUCLEOTIDE SEQUENCE</scope>
</reference>
<evidence type="ECO:0000256" key="1">
    <source>
        <dbReference type="ARBA" id="ARBA00022737"/>
    </source>
</evidence>